<dbReference type="GO" id="GO:0005634">
    <property type="term" value="C:nucleus"/>
    <property type="evidence" value="ECO:0007669"/>
    <property type="project" value="TreeGrafter"/>
</dbReference>
<dbReference type="InterPro" id="IPR020095">
    <property type="entry name" value="PsdUridine_synth_TruA_C"/>
</dbReference>
<sequence>MFLRPLRSHLRRMDKYEKWTREQLLERIATLESTASSTTTPVVISDSNSSNSNVKQKNKQKERPFDMSKYSQRHIALKVAYLGWNYMGFAAQTDEETIPTVEGRLFQALQRCKLITTVDECEFTRCGRTDKGVSGLGQVVSLKVRSNGPDKSEITYVDTLNRLLPEDIRILAWAPVDANFNSRFDCKSRTYKYFFTKGDLDLDAMRKGANYFLGQHDFRNFCKLDPSKNITNYERRVVSLDINHITPPAPGLANTEFYEVELKGTAFLWHQVRCIMSVLFLIGQKLEEPEIVQDLLNISKIESRPDYPMASELPLLLYDCEFENIDWVVGKGASMSRIYQHWRELWSANMTRALLCQTFMQYMQPFPVDEGKKNLTEYLEIEDRQPTVVLGGGREQKSARYKPLLDRQRCDSDEVKKQKYRAKKQKTSNQQ</sequence>
<comment type="similarity">
    <text evidence="1">Belongs to the tRNA pseudouridine synthase TruA family.</text>
</comment>
<feature type="domain" description="Pseudouridine synthase I TruA alpha/beta" evidence="5">
    <location>
        <begin position="209"/>
        <end position="323"/>
    </location>
</feature>
<dbReference type="Gene3D" id="3.30.70.660">
    <property type="entry name" value="Pseudouridine synthase I, catalytic domain, C-terminal subdomain"/>
    <property type="match status" value="1"/>
</dbReference>
<dbReference type="InterPro" id="IPR041707">
    <property type="entry name" value="Pus3-like"/>
</dbReference>
<evidence type="ECO:0000313" key="6">
    <source>
        <dbReference type="EMBL" id="KAG2221489.1"/>
    </source>
</evidence>
<dbReference type="EMBL" id="JAEPRB010000107">
    <property type="protein sequence ID" value="KAG2221489.1"/>
    <property type="molecule type" value="Genomic_DNA"/>
</dbReference>
<keyword evidence="3" id="KW-0413">Isomerase</keyword>
<evidence type="ECO:0000313" key="7">
    <source>
        <dbReference type="Proteomes" id="UP000646827"/>
    </source>
</evidence>
<dbReference type="PANTHER" id="PTHR11142">
    <property type="entry name" value="PSEUDOURIDYLATE SYNTHASE"/>
    <property type="match status" value="1"/>
</dbReference>
<reference evidence="6 7" key="1">
    <citation type="submission" date="2020-12" db="EMBL/GenBank/DDBJ databases">
        <title>Metabolic potential, ecology and presence of endohyphal bacteria is reflected in genomic diversity of Mucoromycotina.</title>
        <authorList>
            <person name="Muszewska A."/>
            <person name="Okrasinska A."/>
            <person name="Steczkiewicz K."/>
            <person name="Drgas O."/>
            <person name="Orlowska M."/>
            <person name="Perlinska-Lenart U."/>
            <person name="Aleksandrzak-Piekarczyk T."/>
            <person name="Szatraj K."/>
            <person name="Zielenkiewicz U."/>
            <person name="Pilsyk S."/>
            <person name="Malc E."/>
            <person name="Mieczkowski P."/>
            <person name="Kruszewska J.S."/>
            <person name="Biernat P."/>
            <person name="Pawlowska J."/>
        </authorList>
    </citation>
    <scope>NUCLEOTIDE SEQUENCE [LARGE SCALE GENOMIC DNA]</scope>
    <source>
        <strain evidence="6 7">CBS 142.35</strain>
    </source>
</reference>
<dbReference type="AlphaFoldDB" id="A0A8H7S0W7"/>
<dbReference type="SUPFAM" id="SSF55120">
    <property type="entry name" value="Pseudouridine synthase"/>
    <property type="match status" value="1"/>
</dbReference>
<dbReference type="Gene3D" id="3.30.70.580">
    <property type="entry name" value="Pseudouridine synthase I, catalytic domain, N-terminal subdomain"/>
    <property type="match status" value="1"/>
</dbReference>
<dbReference type="GO" id="GO:1990481">
    <property type="term" value="P:mRNA pseudouridine synthesis"/>
    <property type="evidence" value="ECO:0007669"/>
    <property type="project" value="TreeGrafter"/>
</dbReference>
<evidence type="ECO:0000256" key="1">
    <source>
        <dbReference type="ARBA" id="ARBA00009375"/>
    </source>
</evidence>
<evidence type="ECO:0000256" key="3">
    <source>
        <dbReference type="ARBA" id="ARBA00023235"/>
    </source>
</evidence>
<evidence type="ECO:0000256" key="2">
    <source>
        <dbReference type="ARBA" id="ARBA00022694"/>
    </source>
</evidence>
<dbReference type="InterPro" id="IPR020094">
    <property type="entry name" value="TruA/RsuA/RluB/E/F_N"/>
</dbReference>
<dbReference type="GO" id="GO:0005737">
    <property type="term" value="C:cytoplasm"/>
    <property type="evidence" value="ECO:0007669"/>
    <property type="project" value="TreeGrafter"/>
</dbReference>
<gene>
    <name evidence="6" type="ORF">INT45_008814</name>
</gene>
<organism evidence="6 7">
    <name type="scientific">Circinella minor</name>
    <dbReference type="NCBI Taxonomy" id="1195481"/>
    <lineage>
        <taxon>Eukaryota</taxon>
        <taxon>Fungi</taxon>
        <taxon>Fungi incertae sedis</taxon>
        <taxon>Mucoromycota</taxon>
        <taxon>Mucoromycotina</taxon>
        <taxon>Mucoromycetes</taxon>
        <taxon>Mucorales</taxon>
        <taxon>Lichtheimiaceae</taxon>
        <taxon>Circinella</taxon>
    </lineage>
</organism>
<keyword evidence="7" id="KW-1185">Reference proteome</keyword>
<name>A0A8H7S0W7_9FUNG</name>
<dbReference type="HAMAP" id="MF_00171">
    <property type="entry name" value="TruA"/>
    <property type="match status" value="1"/>
</dbReference>
<dbReference type="NCBIfam" id="TIGR00071">
    <property type="entry name" value="hisT_truA"/>
    <property type="match status" value="1"/>
</dbReference>
<dbReference type="OrthoDB" id="25767at2759"/>
<protein>
    <recommendedName>
        <fullName evidence="5">Pseudouridine synthase I TruA alpha/beta domain-containing protein</fullName>
    </recommendedName>
</protein>
<dbReference type="FunFam" id="3.30.70.580:FF:000007">
    <property type="entry name" value="tRNA pseudouridine synthase"/>
    <property type="match status" value="1"/>
</dbReference>
<feature type="region of interest" description="Disordered" evidence="4">
    <location>
        <begin position="411"/>
        <end position="431"/>
    </location>
</feature>
<dbReference type="InterPro" id="IPR001406">
    <property type="entry name" value="PsdUridine_synth_TruA"/>
</dbReference>
<dbReference type="Proteomes" id="UP000646827">
    <property type="component" value="Unassembled WGS sequence"/>
</dbReference>
<evidence type="ECO:0000259" key="5">
    <source>
        <dbReference type="Pfam" id="PF01416"/>
    </source>
</evidence>
<dbReference type="InterPro" id="IPR020103">
    <property type="entry name" value="PsdUridine_synth_cat_dom_sf"/>
</dbReference>
<dbReference type="GO" id="GO:0031119">
    <property type="term" value="P:tRNA pseudouridine synthesis"/>
    <property type="evidence" value="ECO:0007669"/>
    <property type="project" value="TreeGrafter"/>
</dbReference>
<dbReference type="GO" id="GO:0009982">
    <property type="term" value="F:pseudouridine synthase activity"/>
    <property type="evidence" value="ECO:0007669"/>
    <property type="project" value="InterPro"/>
</dbReference>
<dbReference type="PANTHER" id="PTHR11142:SF5">
    <property type="entry name" value="TRNA PSEUDOURIDINE(38_39) SYNTHASE"/>
    <property type="match status" value="1"/>
</dbReference>
<feature type="compositionally biased region" description="Basic residues" evidence="4">
    <location>
        <begin position="418"/>
        <end position="431"/>
    </location>
</feature>
<dbReference type="InterPro" id="IPR020097">
    <property type="entry name" value="PsdUridine_synth_TruA_a/b_dom"/>
</dbReference>
<feature type="region of interest" description="Disordered" evidence="4">
    <location>
        <begin position="39"/>
        <end position="64"/>
    </location>
</feature>
<proteinExistence type="inferred from homology"/>
<accession>A0A8H7S0W7</accession>
<comment type="caution">
    <text evidence="6">The sequence shown here is derived from an EMBL/GenBank/DDBJ whole genome shotgun (WGS) entry which is preliminary data.</text>
</comment>
<dbReference type="CDD" id="cd02569">
    <property type="entry name" value="PseudoU_synth_ScPus3"/>
    <property type="match status" value="1"/>
</dbReference>
<keyword evidence="2" id="KW-0819">tRNA processing</keyword>
<evidence type="ECO:0000256" key="4">
    <source>
        <dbReference type="SAM" id="MobiDB-lite"/>
    </source>
</evidence>
<dbReference type="GO" id="GO:0003723">
    <property type="term" value="F:RNA binding"/>
    <property type="evidence" value="ECO:0007669"/>
    <property type="project" value="InterPro"/>
</dbReference>
<dbReference type="Pfam" id="PF01416">
    <property type="entry name" value="PseudoU_synth_1"/>
    <property type="match status" value="1"/>
</dbReference>